<evidence type="ECO:0000313" key="6">
    <source>
        <dbReference type="Proteomes" id="UP000706039"/>
    </source>
</evidence>
<gene>
    <name evidence="5" type="ORF">K7G82_18100</name>
</gene>
<feature type="domain" description="HTH gntR-type" evidence="4">
    <location>
        <begin position="9"/>
        <end position="76"/>
    </location>
</feature>
<keyword evidence="6" id="KW-1185">Reference proteome</keyword>
<dbReference type="RefSeq" id="WP_222991306.1">
    <property type="nucleotide sequence ID" value="NZ_JAINVV010000008.1"/>
</dbReference>
<dbReference type="PANTHER" id="PTHR43537:SF24">
    <property type="entry name" value="GLUCONATE OPERON TRANSCRIPTIONAL REPRESSOR"/>
    <property type="match status" value="1"/>
</dbReference>
<dbReference type="InterPro" id="IPR008920">
    <property type="entry name" value="TF_FadR/GntR_C"/>
</dbReference>
<evidence type="ECO:0000256" key="1">
    <source>
        <dbReference type="ARBA" id="ARBA00023015"/>
    </source>
</evidence>
<name>A0ABS7PSM4_9SPHN</name>
<accession>A0ABS7PSM4</accession>
<dbReference type="SUPFAM" id="SSF46785">
    <property type="entry name" value="Winged helix' DNA-binding domain"/>
    <property type="match status" value="1"/>
</dbReference>
<protein>
    <submittedName>
        <fullName evidence="5">GntR family transcriptional regulator</fullName>
    </submittedName>
</protein>
<dbReference type="InterPro" id="IPR036390">
    <property type="entry name" value="WH_DNA-bd_sf"/>
</dbReference>
<dbReference type="Pfam" id="PF07729">
    <property type="entry name" value="FCD"/>
    <property type="match status" value="1"/>
</dbReference>
<dbReference type="PANTHER" id="PTHR43537">
    <property type="entry name" value="TRANSCRIPTIONAL REGULATOR, GNTR FAMILY"/>
    <property type="match status" value="1"/>
</dbReference>
<dbReference type="InterPro" id="IPR011711">
    <property type="entry name" value="GntR_C"/>
</dbReference>
<sequence length="221" mass="25443">MRKSTAKAPEESRGVTSLLEADLIAGMFRPGEWLKQADIESMYNAHRFDVRMALLDLKTRHLIEHIPNRGYRVINLTEREREDLIHTRTVLETAAVRLAVKHRDEEDLLELRTLVDRFENAIDTGEMEMLRDLNFTFHDRFYATCGNRILAGEITAMRQRGLPGARGWRSHASIRQSNQDHAEMVRLLEARDADGLVALVDRHLNRWREGGTVLATAQFEA</sequence>
<dbReference type="InterPro" id="IPR036388">
    <property type="entry name" value="WH-like_DNA-bd_sf"/>
</dbReference>
<organism evidence="5 6">
    <name type="scientific">Sphingomonas colocasiae</name>
    <dbReference type="NCBI Taxonomy" id="1848973"/>
    <lineage>
        <taxon>Bacteria</taxon>
        <taxon>Pseudomonadati</taxon>
        <taxon>Pseudomonadota</taxon>
        <taxon>Alphaproteobacteria</taxon>
        <taxon>Sphingomonadales</taxon>
        <taxon>Sphingomonadaceae</taxon>
        <taxon>Sphingomonas</taxon>
    </lineage>
</organism>
<dbReference type="InterPro" id="IPR000524">
    <property type="entry name" value="Tscrpt_reg_HTH_GntR"/>
</dbReference>
<dbReference type="Pfam" id="PF00392">
    <property type="entry name" value="GntR"/>
    <property type="match status" value="1"/>
</dbReference>
<dbReference type="Gene3D" id="1.10.10.10">
    <property type="entry name" value="Winged helix-like DNA-binding domain superfamily/Winged helix DNA-binding domain"/>
    <property type="match status" value="1"/>
</dbReference>
<evidence type="ECO:0000256" key="2">
    <source>
        <dbReference type="ARBA" id="ARBA00023125"/>
    </source>
</evidence>
<evidence type="ECO:0000313" key="5">
    <source>
        <dbReference type="EMBL" id="MBY8824223.1"/>
    </source>
</evidence>
<dbReference type="PROSITE" id="PS50949">
    <property type="entry name" value="HTH_GNTR"/>
    <property type="match status" value="1"/>
</dbReference>
<dbReference type="Gene3D" id="1.20.120.530">
    <property type="entry name" value="GntR ligand-binding domain-like"/>
    <property type="match status" value="1"/>
</dbReference>
<keyword evidence="2" id="KW-0238">DNA-binding</keyword>
<keyword evidence="1" id="KW-0805">Transcription regulation</keyword>
<dbReference type="SMART" id="SM00895">
    <property type="entry name" value="FCD"/>
    <property type="match status" value="1"/>
</dbReference>
<dbReference type="EMBL" id="JAINVV010000008">
    <property type="protein sequence ID" value="MBY8824223.1"/>
    <property type="molecule type" value="Genomic_DNA"/>
</dbReference>
<dbReference type="Proteomes" id="UP000706039">
    <property type="component" value="Unassembled WGS sequence"/>
</dbReference>
<proteinExistence type="predicted"/>
<reference evidence="5 6" key="1">
    <citation type="submission" date="2021-08" db="EMBL/GenBank/DDBJ databases">
        <authorList>
            <person name="Tuo L."/>
        </authorList>
    </citation>
    <scope>NUCLEOTIDE SEQUENCE [LARGE SCALE GENOMIC DNA]</scope>
    <source>
        <strain evidence="5 6">JCM 31229</strain>
    </source>
</reference>
<evidence type="ECO:0000256" key="3">
    <source>
        <dbReference type="ARBA" id="ARBA00023163"/>
    </source>
</evidence>
<dbReference type="SUPFAM" id="SSF48008">
    <property type="entry name" value="GntR ligand-binding domain-like"/>
    <property type="match status" value="1"/>
</dbReference>
<evidence type="ECO:0000259" key="4">
    <source>
        <dbReference type="PROSITE" id="PS50949"/>
    </source>
</evidence>
<keyword evidence="3" id="KW-0804">Transcription</keyword>
<comment type="caution">
    <text evidence="5">The sequence shown here is derived from an EMBL/GenBank/DDBJ whole genome shotgun (WGS) entry which is preliminary data.</text>
</comment>